<dbReference type="GO" id="GO:0034765">
    <property type="term" value="P:regulation of monoatomic ion transmembrane transport"/>
    <property type="evidence" value="ECO:0007669"/>
    <property type="project" value="TreeGrafter"/>
</dbReference>
<keyword evidence="5" id="KW-0851">Voltage-gated channel</keyword>
<feature type="transmembrane region" description="Helical" evidence="11">
    <location>
        <begin position="64"/>
        <end position="86"/>
    </location>
</feature>
<evidence type="ECO:0000256" key="9">
    <source>
        <dbReference type="ARBA" id="ARBA00023136"/>
    </source>
</evidence>
<dbReference type="EMBL" id="FXSZ01000002">
    <property type="protein sequence ID" value="SMO49362.1"/>
    <property type="molecule type" value="Genomic_DNA"/>
</dbReference>
<evidence type="ECO:0000256" key="4">
    <source>
        <dbReference type="ARBA" id="ARBA00022692"/>
    </source>
</evidence>
<dbReference type="InterPro" id="IPR040445">
    <property type="entry name" value="Kir_TM"/>
</dbReference>
<keyword evidence="15" id="KW-1185">Reference proteome</keyword>
<dbReference type="Gene3D" id="2.60.40.1400">
    <property type="entry name" value="G protein-activated inward rectifier potassium channel 1"/>
    <property type="match status" value="1"/>
</dbReference>
<dbReference type="AlphaFoldDB" id="A0A521BQC3"/>
<gene>
    <name evidence="14" type="ORF">SAMN06265350_102435</name>
</gene>
<dbReference type="InterPro" id="IPR016449">
    <property type="entry name" value="K_chnl_inward-rec_Kir"/>
</dbReference>
<dbReference type="PANTHER" id="PTHR11767">
    <property type="entry name" value="INWARD RECTIFIER POTASSIUM CHANNEL"/>
    <property type="match status" value="1"/>
</dbReference>
<name>A0A521BQC3_9SPHI</name>
<dbReference type="Pfam" id="PF01007">
    <property type="entry name" value="IRK"/>
    <property type="match status" value="1"/>
</dbReference>
<dbReference type="GO" id="GO:0005886">
    <property type="term" value="C:plasma membrane"/>
    <property type="evidence" value="ECO:0007669"/>
    <property type="project" value="TreeGrafter"/>
</dbReference>
<dbReference type="PANTHER" id="PTHR11767:SF102">
    <property type="entry name" value="INWARDLY RECTIFYING POTASSIUM CHANNEL 1, ISOFORM F"/>
    <property type="match status" value="1"/>
</dbReference>
<dbReference type="PRINTS" id="PR01320">
    <property type="entry name" value="KIRCHANNEL"/>
</dbReference>
<dbReference type="InterPro" id="IPR041647">
    <property type="entry name" value="IRK_C"/>
</dbReference>
<keyword evidence="8" id="KW-0406">Ion transport</keyword>
<dbReference type="OrthoDB" id="9813518at2"/>
<dbReference type="SUPFAM" id="SSF81324">
    <property type="entry name" value="Voltage-gated potassium channels"/>
    <property type="match status" value="1"/>
</dbReference>
<dbReference type="InterPro" id="IPR013518">
    <property type="entry name" value="K_chnl_inward-rec_Kir_cyto"/>
</dbReference>
<feature type="transmembrane region" description="Helical" evidence="11">
    <location>
        <begin position="127"/>
        <end position="152"/>
    </location>
</feature>
<evidence type="ECO:0000313" key="14">
    <source>
        <dbReference type="EMBL" id="SMO49362.1"/>
    </source>
</evidence>
<protein>
    <submittedName>
        <fullName evidence="14">Inward rectifier potassium channel</fullName>
    </submittedName>
</protein>
<proteinExistence type="predicted"/>
<comment type="subcellular location">
    <subcellularLocation>
        <location evidence="1">Membrane</location>
        <topology evidence="1">Multi-pass membrane protein</topology>
    </subcellularLocation>
</comment>
<dbReference type="RefSeq" id="WP_142602073.1">
    <property type="nucleotide sequence ID" value="NZ_FXSZ01000002.1"/>
</dbReference>
<evidence type="ECO:0000256" key="7">
    <source>
        <dbReference type="ARBA" id="ARBA00022989"/>
    </source>
</evidence>
<dbReference type="Gene3D" id="1.10.287.70">
    <property type="match status" value="1"/>
</dbReference>
<evidence type="ECO:0000256" key="6">
    <source>
        <dbReference type="ARBA" id="ARBA00022958"/>
    </source>
</evidence>
<evidence type="ECO:0000259" key="12">
    <source>
        <dbReference type="Pfam" id="PF01007"/>
    </source>
</evidence>
<evidence type="ECO:0000256" key="2">
    <source>
        <dbReference type="ARBA" id="ARBA00022448"/>
    </source>
</evidence>
<dbReference type="Proteomes" id="UP000315971">
    <property type="component" value="Unassembled WGS sequence"/>
</dbReference>
<feature type="domain" description="Potassium channel inwardly rectifying transmembrane" evidence="12">
    <location>
        <begin position="31"/>
        <end position="157"/>
    </location>
</feature>
<keyword evidence="10 14" id="KW-0407">Ion channel</keyword>
<accession>A0A521BQC3</accession>
<dbReference type="Pfam" id="PF17655">
    <property type="entry name" value="IRK_C"/>
    <property type="match status" value="1"/>
</dbReference>
<dbReference type="SUPFAM" id="SSF81296">
    <property type="entry name" value="E set domains"/>
    <property type="match status" value="1"/>
</dbReference>
<keyword evidence="4 11" id="KW-0812">Transmembrane</keyword>
<evidence type="ECO:0000256" key="10">
    <source>
        <dbReference type="ARBA" id="ARBA00023303"/>
    </source>
</evidence>
<keyword evidence="3" id="KW-0633">Potassium transport</keyword>
<evidence type="ECO:0000256" key="11">
    <source>
        <dbReference type="SAM" id="Phobius"/>
    </source>
</evidence>
<dbReference type="GO" id="GO:0034702">
    <property type="term" value="C:monoatomic ion channel complex"/>
    <property type="evidence" value="ECO:0007669"/>
    <property type="project" value="UniProtKB-KW"/>
</dbReference>
<keyword evidence="2" id="KW-0813">Transport</keyword>
<sequence length="321" mass="36566">MKYLKIGKKFWKYELHDLGFSERLTGSNHSINKNGSFNVQRVGHSSTTIDDIYNNLINMKWSKFCLVILTWFIVINALFAFIYMAVGTEYLAGAHGRDKIAKFLDCFFFSAQTLSTVGYGHLSPSNYWMSGVAALECLLGLLGFALATGLLYGRFSRPAAKILYSENMLVSPYQDKQAIMFRIVNGRKTQLIETEIKLILALNVDEDSKKVRRFFDLALERSKVSFFPMSWTVVHPLDENSVLFGYTPQMLEEAGLEILISIKAFDEVYSQTVYSRYSYLSSDIVWNARFTPMIGARNGINILALDSLNEFEILETETINQ</sequence>
<evidence type="ECO:0000256" key="8">
    <source>
        <dbReference type="ARBA" id="ARBA00023065"/>
    </source>
</evidence>
<evidence type="ECO:0000256" key="5">
    <source>
        <dbReference type="ARBA" id="ARBA00022882"/>
    </source>
</evidence>
<keyword evidence="7 11" id="KW-1133">Transmembrane helix</keyword>
<feature type="domain" description="Inward rectifier potassium channel C-terminal" evidence="13">
    <location>
        <begin position="162"/>
        <end position="299"/>
    </location>
</feature>
<evidence type="ECO:0000256" key="3">
    <source>
        <dbReference type="ARBA" id="ARBA00022538"/>
    </source>
</evidence>
<dbReference type="GO" id="GO:0005242">
    <property type="term" value="F:inward rectifier potassium channel activity"/>
    <property type="evidence" value="ECO:0007669"/>
    <property type="project" value="InterPro"/>
</dbReference>
<dbReference type="GO" id="GO:1990573">
    <property type="term" value="P:potassium ion import across plasma membrane"/>
    <property type="evidence" value="ECO:0007669"/>
    <property type="project" value="TreeGrafter"/>
</dbReference>
<keyword evidence="6" id="KW-0630">Potassium</keyword>
<evidence type="ECO:0000256" key="1">
    <source>
        <dbReference type="ARBA" id="ARBA00004141"/>
    </source>
</evidence>
<dbReference type="InterPro" id="IPR014756">
    <property type="entry name" value="Ig_E-set"/>
</dbReference>
<reference evidence="14 15" key="1">
    <citation type="submission" date="2017-05" db="EMBL/GenBank/DDBJ databases">
        <authorList>
            <person name="Varghese N."/>
            <person name="Submissions S."/>
        </authorList>
    </citation>
    <scope>NUCLEOTIDE SEQUENCE [LARGE SCALE GENOMIC DNA]</scope>
    <source>
        <strain evidence="14 15">DSM 21342</strain>
    </source>
</reference>
<evidence type="ECO:0000313" key="15">
    <source>
        <dbReference type="Proteomes" id="UP000315971"/>
    </source>
</evidence>
<evidence type="ECO:0000259" key="13">
    <source>
        <dbReference type="Pfam" id="PF17655"/>
    </source>
</evidence>
<organism evidence="14 15">
    <name type="scientific">Solitalea koreensis</name>
    <dbReference type="NCBI Taxonomy" id="543615"/>
    <lineage>
        <taxon>Bacteria</taxon>
        <taxon>Pseudomonadati</taxon>
        <taxon>Bacteroidota</taxon>
        <taxon>Sphingobacteriia</taxon>
        <taxon>Sphingobacteriales</taxon>
        <taxon>Sphingobacteriaceae</taxon>
        <taxon>Solitalea</taxon>
    </lineage>
</organism>
<keyword evidence="9 11" id="KW-0472">Membrane</keyword>